<sequence>MNEQRPLPPLEELHTQVSKDALGNNERLGAVVTAAATAAEAFVSVAAPVRQQREDTDATEPVVEHRTSLNVPTKLMKGALASGPVTGVMTAETTAFLTFDRFHITRTRFVLSAVWNELVRVVIVEKSSVLASGPAKRALRSGSTCVPRSDRQSVNHRTRMSSEPRAEKSPVSRFYPYQPSSDTLRMYEAHASASMEEHRWSVPDMGRASDVAIPRDSGAERGSPITCPADVTARGERYEVIDDGNSTLPSETGVNAGWGPPVSAIALPNSYMPADNSTGDLTADAWYSMPWATEPYSWETLPASFWGWTWPLTGSETDGSLHPSIPASQAAGWPFGGEAEQPQYPSRSGVMPFPGDYSRELYLPGPYFNAPDPIPSSNALGLSSILEIAPPSFPRFPHVQHVEEASLALPTKSPMLFPPWTPLASVSAALSKTDFHRHSLHQQPSAHALGTEVSPFDNVGANRQESSCNVTVPEDQIEHHHST</sequence>
<accession>A0A1M3T0Y5</accession>
<dbReference type="AlphaFoldDB" id="A0A1M3T0Y5"/>
<gene>
    <name evidence="2" type="ORF">ASPFODRAFT_212770</name>
</gene>
<feature type="region of interest" description="Disordered" evidence="1">
    <location>
        <begin position="136"/>
        <end position="174"/>
    </location>
</feature>
<dbReference type="VEuPathDB" id="FungiDB:ASPFODRAFT_212770"/>
<evidence type="ECO:0000313" key="3">
    <source>
        <dbReference type="Proteomes" id="UP000184063"/>
    </source>
</evidence>
<name>A0A1M3T0Y5_ASPLC</name>
<organism evidence="2 3">
    <name type="scientific">Aspergillus luchuensis (strain CBS 106.47)</name>
    <dbReference type="NCBI Taxonomy" id="1137211"/>
    <lineage>
        <taxon>Eukaryota</taxon>
        <taxon>Fungi</taxon>
        <taxon>Dikarya</taxon>
        <taxon>Ascomycota</taxon>
        <taxon>Pezizomycotina</taxon>
        <taxon>Eurotiomycetes</taxon>
        <taxon>Eurotiomycetidae</taxon>
        <taxon>Eurotiales</taxon>
        <taxon>Aspergillaceae</taxon>
        <taxon>Aspergillus</taxon>
        <taxon>Aspergillus subgen. Circumdati</taxon>
    </lineage>
</organism>
<dbReference type="EMBL" id="KV878256">
    <property type="protein sequence ID" value="OJZ80386.1"/>
    <property type="molecule type" value="Genomic_DNA"/>
</dbReference>
<feature type="compositionally biased region" description="Polar residues" evidence="1">
    <location>
        <begin position="461"/>
        <end position="470"/>
    </location>
</feature>
<feature type="compositionally biased region" description="Basic and acidic residues" evidence="1">
    <location>
        <begin position="160"/>
        <end position="170"/>
    </location>
</feature>
<dbReference type="OrthoDB" id="4385702at2759"/>
<evidence type="ECO:0000256" key="1">
    <source>
        <dbReference type="SAM" id="MobiDB-lite"/>
    </source>
</evidence>
<dbReference type="Proteomes" id="UP000184063">
    <property type="component" value="Unassembled WGS sequence"/>
</dbReference>
<protein>
    <submittedName>
        <fullName evidence="2">Uncharacterized protein</fullName>
    </submittedName>
</protein>
<proteinExistence type="predicted"/>
<reference evidence="3" key="1">
    <citation type="journal article" date="2017" name="Genome Biol.">
        <title>Comparative genomics reveals high biological diversity and specific adaptations in the industrially and medically important fungal genus Aspergillus.</title>
        <authorList>
            <person name="de Vries R.P."/>
            <person name="Riley R."/>
            <person name="Wiebenga A."/>
            <person name="Aguilar-Osorio G."/>
            <person name="Amillis S."/>
            <person name="Uchima C.A."/>
            <person name="Anderluh G."/>
            <person name="Asadollahi M."/>
            <person name="Askin M."/>
            <person name="Barry K."/>
            <person name="Battaglia E."/>
            <person name="Bayram O."/>
            <person name="Benocci T."/>
            <person name="Braus-Stromeyer S.A."/>
            <person name="Caldana C."/>
            <person name="Canovas D."/>
            <person name="Cerqueira G.C."/>
            <person name="Chen F."/>
            <person name="Chen W."/>
            <person name="Choi C."/>
            <person name="Clum A."/>
            <person name="Dos Santos R.A."/>
            <person name="Damasio A.R."/>
            <person name="Diallinas G."/>
            <person name="Emri T."/>
            <person name="Fekete E."/>
            <person name="Flipphi M."/>
            <person name="Freyberg S."/>
            <person name="Gallo A."/>
            <person name="Gournas C."/>
            <person name="Habgood R."/>
            <person name="Hainaut M."/>
            <person name="Harispe M.L."/>
            <person name="Henrissat B."/>
            <person name="Hilden K.S."/>
            <person name="Hope R."/>
            <person name="Hossain A."/>
            <person name="Karabika E."/>
            <person name="Karaffa L."/>
            <person name="Karanyi Z."/>
            <person name="Krasevec N."/>
            <person name="Kuo A."/>
            <person name="Kusch H."/>
            <person name="LaButti K."/>
            <person name="Lagendijk E.L."/>
            <person name="Lapidus A."/>
            <person name="Levasseur A."/>
            <person name="Lindquist E."/>
            <person name="Lipzen A."/>
            <person name="Logrieco A.F."/>
            <person name="MacCabe A."/>
            <person name="Maekelae M.R."/>
            <person name="Malavazi I."/>
            <person name="Melin P."/>
            <person name="Meyer V."/>
            <person name="Mielnichuk N."/>
            <person name="Miskei M."/>
            <person name="Molnar A.P."/>
            <person name="Mule G."/>
            <person name="Ngan C.Y."/>
            <person name="Orejas M."/>
            <person name="Orosz E."/>
            <person name="Ouedraogo J.P."/>
            <person name="Overkamp K.M."/>
            <person name="Park H.-S."/>
            <person name="Perrone G."/>
            <person name="Piumi F."/>
            <person name="Punt P.J."/>
            <person name="Ram A.F."/>
            <person name="Ramon A."/>
            <person name="Rauscher S."/>
            <person name="Record E."/>
            <person name="Riano-Pachon D.M."/>
            <person name="Robert V."/>
            <person name="Roehrig J."/>
            <person name="Ruller R."/>
            <person name="Salamov A."/>
            <person name="Salih N.S."/>
            <person name="Samson R.A."/>
            <person name="Sandor E."/>
            <person name="Sanguinetti M."/>
            <person name="Schuetze T."/>
            <person name="Sepcic K."/>
            <person name="Shelest E."/>
            <person name="Sherlock G."/>
            <person name="Sophianopoulou V."/>
            <person name="Squina F.M."/>
            <person name="Sun H."/>
            <person name="Susca A."/>
            <person name="Todd R.B."/>
            <person name="Tsang A."/>
            <person name="Unkles S.E."/>
            <person name="van de Wiele N."/>
            <person name="van Rossen-Uffink D."/>
            <person name="Oliveira J.V."/>
            <person name="Vesth T.C."/>
            <person name="Visser J."/>
            <person name="Yu J.-H."/>
            <person name="Zhou M."/>
            <person name="Andersen M.R."/>
            <person name="Archer D.B."/>
            <person name="Baker S.E."/>
            <person name="Benoit I."/>
            <person name="Brakhage A.A."/>
            <person name="Braus G.H."/>
            <person name="Fischer R."/>
            <person name="Frisvad J.C."/>
            <person name="Goldman G.H."/>
            <person name="Houbraken J."/>
            <person name="Oakley B."/>
            <person name="Pocsi I."/>
            <person name="Scazzocchio C."/>
            <person name="Seiboth B."/>
            <person name="vanKuyk P.A."/>
            <person name="Wortman J."/>
            <person name="Dyer P.S."/>
            <person name="Grigoriev I.V."/>
        </authorList>
    </citation>
    <scope>NUCLEOTIDE SEQUENCE [LARGE SCALE GENOMIC DNA]</scope>
    <source>
        <strain evidence="3">CBS 106.47</strain>
    </source>
</reference>
<evidence type="ECO:0000313" key="2">
    <source>
        <dbReference type="EMBL" id="OJZ80386.1"/>
    </source>
</evidence>
<feature type="region of interest" description="Disordered" evidence="1">
    <location>
        <begin position="437"/>
        <end position="483"/>
    </location>
</feature>